<dbReference type="Pfam" id="PF22819">
    <property type="entry name" value="TcaA_5th"/>
    <property type="match status" value="1"/>
</dbReference>
<dbReference type="RefSeq" id="WP_378112889.1">
    <property type="nucleotide sequence ID" value="NZ_JBHSNC010000048.1"/>
</dbReference>
<keyword evidence="2" id="KW-0472">Membrane</keyword>
<feature type="transmembrane region" description="Helical" evidence="2">
    <location>
        <begin position="31"/>
        <end position="51"/>
    </location>
</feature>
<comment type="caution">
    <text evidence="4">The sequence shown here is derived from an EMBL/GenBank/DDBJ whole genome shotgun (WGS) entry which is preliminary data.</text>
</comment>
<gene>
    <name evidence="4" type="ORF">ACFPQ4_16065</name>
</gene>
<evidence type="ECO:0000256" key="2">
    <source>
        <dbReference type="SAM" id="Phobius"/>
    </source>
</evidence>
<keyword evidence="2" id="KW-1133">Transmembrane helix</keyword>
<proteinExistence type="predicted"/>
<evidence type="ECO:0000259" key="3">
    <source>
        <dbReference type="Pfam" id="PF22819"/>
    </source>
</evidence>
<accession>A0ABW0R1F2</accession>
<dbReference type="EMBL" id="JBHSNC010000048">
    <property type="protein sequence ID" value="MFC5530946.1"/>
    <property type="molecule type" value="Genomic_DNA"/>
</dbReference>
<evidence type="ECO:0000256" key="1">
    <source>
        <dbReference type="SAM" id="MobiDB-lite"/>
    </source>
</evidence>
<name>A0ABW0R1F2_9BACL</name>
<reference evidence="5" key="1">
    <citation type="journal article" date="2019" name="Int. J. Syst. Evol. Microbiol.">
        <title>The Global Catalogue of Microorganisms (GCM) 10K type strain sequencing project: providing services to taxonomists for standard genome sequencing and annotation.</title>
        <authorList>
            <consortium name="The Broad Institute Genomics Platform"/>
            <consortium name="The Broad Institute Genome Sequencing Center for Infectious Disease"/>
            <person name="Wu L."/>
            <person name="Ma J."/>
        </authorList>
    </citation>
    <scope>NUCLEOTIDE SEQUENCE [LARGE SCALE GENOMIC DNA]</scope>
    <source>
        <strain evidence="5">CGMCC 1.18578</strain>
    </source>
</reference>
<evidence type="ECO:0000313" key="4">
    <source>
        <dbReference type="EMBL" id="MFC5530946.1"/>
    </source>
</evidence>
<keyword evidence="5" id="KW-1185">Reference proteome</keyword>
<dbReference type="InterPro" id="IPR054528">
    <property type="entry name" value="TcaA_5th"/>
</dbReference>
<protein>
    <recommendedName>
        <fullName evidence="3">TcaA protein NTF2-like domain-containing protein</fullName>
    </recommendedName>
</protein>
<dbReference type="Proteomes" id="UP001596108">
    <property type="component" value="Unassembled WGS sequence"/>
</dbReference>
<feature type="domain" description="TcaA protein NTF2-like" evidence="3">
    <location>
        <begin position="453"/>
        <end position="561"/>
    </location>
</feature>
<keyword evidence="2" id="KW-0812">Transmembrane</keyword>
<organism evidence="4 5">
    <name type="scientific">Cohnella yongneupensis</name>
    <dbReference type="NCBI Taxonomy" id="425006"/>
    <lineage>
        <taxon>Bacteria</taxon>
        <taxon>Bacillati</taxon>
        <taxon>Bacillota</taxon>
        <taxon>Bacilli</taxon>
        <taxon>Bacillales</taxon>
        <taxon>Paenibacillaceae</taxon>
        <taxon>Cohnella</taxon>
    </lineage>
</organism>
<sequence>MTQTPATAPYMPAQPILSPSRPRKKLTAKQITIGSIAIGVIALLAGGYLFARATYGPSTPEKLADKLIEAIDGEDAAAFAKYLDDPKSPLLADDRLRLFETTLANSEVKAAYKEAIDEAVDEDESDWFSFTESKSWRGSKWSIHVEPVDITFKGPSSDSELQSSFTIGELNSDGGRLDEVWPSIYDYKAILKGEYADISSSGAIDAFDSESSNEIIADDSEMYELELTLPASSDWKTTINGKPVQGTTGETIVIKPAPAIVKLKVEGTVIGASVTNEETIYTDETDRFDARDVLDQEIAAKALDLAYDSAISWTKAMNAQDPSLYKGSDPDSSYHKQTVDNITADHNFKYVLEFLRVDPSSVAYDGDTLTVGIAETYREINGSSYNEPINWTATYTFRQQPDTDSWWIENAEWSDQYTFEGQIVKANDAADFEVEDLQKDAPTVSDGEIDFDAIQSFMQLYSSTSVDAINNRDFGIVEGLIDPSGPAYKESAAYIDHLKDLGITEQLVSMNVDSFERVDDTTYTANTTETYDITNSDGVTKRRYFQSTFKLTVIDGQLRAHTLIDTKEL</sequence>
<feature type="region of interest" description="Disordered" evidence="1">
    <location>
        <begin position="1"/>
        <end position="22"/>
    </location>
</feature>
<evidence type="ECO:0000313" key="5">
    <source>
        <dbReference type="Proteomes" id="UP001596108"/>
    </source>
</evidence>